<sequence>MVFSNETRKQTIHQLKHTELDLLIVGGGITGAGVAIQAAASGIKTGLIEMQDFAEGTSSRSTKLVHGGIRYLKSFDVGVVADTVKERAVVQGIAPHIPRPFPMLLPIYQESGSTFDMFSVKIAMDLYDRLAGVEGSQYANYTVTKDEVLQREPQLSADNLQGGGVYLDFVNNDARLVIENIKEADELGGLMASHVKAVGMLHNDAGQVVGLHVKDLLDDTEFDIHAKLVINTTGPWAPWADKFNALDDHEKHAPTLRPTKGVHLVVDGSRLPVPQPTYMDTGLNDGRMFFVVPREGKTYFGTTDTDYTGDYEHPRVEQEDVDYLLKVVNKRFPESHMTIDDIEASWAGLRPLINDNGSSDYNGGGANSGKVSDDSFAALIEVVNAYEDDQATRADVERAISKLETAHAEAGLSPSQVSRGSSLDQATDGLITLSGGKITDYRKMAAGALALIRRILVDRFNVDAPAVDSKKLQVSGGHFDPTNVEETMAFYIRIGVDAGLSEKEAQDLANRFGSNTSRVLTYAVDGPAPGLSLKETMSLRYSLNEEMTLTPVDYLLRRTNALLFHAETLAELKQPVVDEMAQTLGWDDSVKAQQLAALNAAIADSQLAYLKTAPAPVHPE</sequence>
<evidence type="ECO:0000259" key="12">
    <source>
        <dbReference type="Pfam" id="PF16901"/>
    </source>
</evidence>
<evidence type="ECO:0000256" key="3">
    <source>
        <dbReference type="ARBA" id="ARBA00013104"/>
    </source>
</evidence>
<gene>
    <name evidence="13" type="ORF">AF91_02320</name>
</gene>
<evidence type="ECO:0000256" key="9">
    <source>
        <dbReference type="ARBA" id="ARBA00032349"/>
    </source>
</evidence>
<dbReference type="InterPro" id="IPR000447">
    <property type="entry name" value="G3P_DH_FAD-dep"/>
</dbReference>
<dbReference type="PANTHER" id="PTHR11985:SF35">
    <property type="entry name" value="ANAEROBIC GLYCEROL-3-PHOSPHATE DEHYDROGENASE SUBUNIT A"/>
    <property type="match status" value="1"/>
</dbReference>
<proteinExistence type="inferred from homology"/>
<dbReference type="KEGG" id="lpq:AF91_02320"/>
<keyword evidence="6" id="KW-0319">Glycerol metabolism</keyword>
<dbReference type="SUPFAM" id="SSF51905">
    <property type="entry name" value="FAD/NAD(P)-binding domain"/>
    <property type="match status" value="1"/>
</dbReference>
<evidence type="ECO:0000256" key="8">
    <source>
        <dbReference type="ARBA" id="ARBA00023002"/>
    </source>
</evidence>
<dbReference type="Pfam" id="PF01266">
    <property type="entry name" value="DAO"/>
    <property type="match status" value="1"/>
</dbReference>
<evidence type="ECO:0000313" key="14">
    <source>
        <dbReference type="Proteomes" id="UP000019441"/>
    </source>
</evidence>
<feature type="domain" description="Alpha-glycerophosphate oxidase C-terminal" evidence="12">
    <location>
        <begin position="469"/>
        <end position="589"/>
    </location>
</feature>
<evidence type="ECO:0000256" key="1">
    <source>
        <dbReference type="ARBA" id="ARBA00001974"/>
    </source>
</evidence>
<dbReference type="GO" id="GO:0046168">
    <property type="term" value="P:glycerol-3-phosphate catabolic process"/>
    <property type="evidence" value="ECO:0007669"/>
    <property type="project" value="TreeGrafter"/>
</dbReference>
<dbReference type="Pfam" id="PF16901">
    <property type="entry name" value="DAO_C"/>
    <property type="match status" value="1"/>
</dbReference>
<dbReference type="AlphaFoldDB" id="A0A806LAX2"/>
<comment type="cofactor">
    <cofactor evidence="1">
        <name>FAD</name>
        <dbReference type="ChEBI" id="CHEBI:57692"/>
    </cofactor>
</comment>
<accession>A0A806LAX2</accession>
<keyword evidence="8" id="KW-0560">Oxidoreductase</keyword>
<dbReference type="GO" id="GO:0004368">
    <property type="term" value="F:glycerol-3-phosphate dehydrogenase (quinone) activity"/>
    <property type="evidence" value="ECO:0007669"/>
    <property type="project" value="InterPro"/>
</dbReference>
<evidence type="ECO:0000256" key="10">
    <source>
        <dbReference type="ARBA" id="ARBA00049503"/>
    </source>
</evidence>
<dbReference type="InterPro" id="IPR031656">
    <property type="entry name" value="DAO_C"/>
</dbReference>
<dbReference type="EMBL" id="CP007122">
    <property type="protein sequence ID" value="AHJ32073.1"/>
    <property type="molecule type" value="Genomic_DNA"/>
</dbReference>
<dbReference type="SUPFAM" id="SSF54373">
    <property type="entry name" value="FAD-linked reductases, C-terminal domain"/>
    <property type="match status" value="1"/>
</dbReference>
<dbReference type="GO" id="GO:0004369">
    <property type="term" value="F:glycerol-3-phosphate oxidase activity"/>
    <property type="evidence" value="ECO:0007669"/>
    <property type="project" value="UniProtKB-EC"/>
</dbReference>
<evidence type="ECO:0000256" key="5">
    <source>
        <dbReference type="ARBA" id="ARBA00022630"/>
    </source>
</evidence>
<dbReference type="InterPro" id="IPR006076">
    <property type="entry name" value="FAD-dep_OxRdtase"/>
</dbReference>
<name>A0A806LAX2_LACPA</name>
<comment type="catalytic activity">
    <reaction evidence="10">
        <text>sn-glycerol 3-phosphate + O2 = dihydroxyacetone phosphate + H2O2</text>
        <dbReference type="Rhea" id="RHEA:18369"/>
        <dbReference type="ChEBI" id="CHEBI:15379"/>
        <dbReference type="ChEBI" id="CHEBI:16240"/>
        <dbReference type="ChEBI" id="CHEBI:57597"/>
        <dbReference type="ChEBI" id="CHEBI:57642"/>
        <dbReference type="EC" id="1.1.3.21"/>
    </reaction>
</comment>
<evidence type="ECO:0000256" key="6">
    <source>
        <dbReference type="ARBA" id="ARBA00022798"/>
    </source>
</evidence>
<evidence type="ECO:0000313" key="13">
    <source>
        <dbReference type="EMBL" id="AHJ32073.1"/>
    </source>
</evidence>
<protein>
    <recommendedName>
        <fullName evidence="4">Alpha-glycerophosphate oxidase</fullName>
        <ecNumber evidence="3">1.1.3.21</ecNumber>
    </recommendedName>
    <alternativeName>
        <fullName evidence="9">Glycerol-3-phosphate oxidase</fullName>
    </alternativeName>
</protein>
<dbReference type="Proteomes" id="UP000019441">
    <property type="component" value="Chromosome"/>
</dbReference>
<dbReference type="Gene3D" id="3.50.50.60">
    <property type="entry name" value="FAD/NAD(P)-binding domain"/>
    <property type="match status" value="2"/>
</dbReference>
<dbReference type="PRINTS" id="PR01001">
    <property type="entry name" value="FADG3PDH"/>
</dbReference>
<evidence type="ECO:0000256" key="7">
    <source>
        <dbReference type="ARBA" id="ARBA00022827"/>
    </source>
</evidence>
<keyword evidence="7" id="KW-0274">FAD</keyword>
<dbReference type="Gene3D" id="1.10.8.870">
    <property type="entry name" value="Alpha-glycerophosphate oxidase, cap domain"/>
    <property type="match status" value="1"/>
</dbReference>
<dbReference type="NCBIfam" id="NF033461">
    <property type="entry name" value="glycerol3P_ox_1"/>
    <property type="match status" value="1"/>
</dbReference>
<feature type="domain" description="FAD dependent oxidoreductase" evidence="11">
    <location>
        <begin position="21"/>
        <end position="356"/>
    </location>
</feature>
<keyword evidence="5" id="KW-0285">Flavoprotein</keyword>
<reference evidence="13 14" key="1">
    <citation type="journal article" date="2014" name="Genome Announc.">
        <title>Whole Genome Sequence of the Probiotic Strain Lactobacillus paracasei N1115, Isolated from Traditional Chinese Fermented Milk.</title>
        <authorList>
            <person name="Wang S."/>
            <person name="Zhu H."/>
            <person name="He F."/>
            <person name="Luo Y."/>
            <person name="Kang Z."/>
            <person name="Lu C."/>
            <person name="Feng L."/>
            <person name="Lu X."/>
            <person name="Xue Y."/>
            <person name="Wang H."/>
        </authorList>
    </citation>
    <scope>NUCLEOTIDE SEQUENCE [LARGE SCALE GENOMIC DNA]</scope>
    <source>
        <strain evidence="13 14">N1115</strain>
    </source>
</reference>
<evidence type="ECO:0000256" key="4">
    <source>
        <dbReference type="ARBA" id="ARBA00021658"/>
    </source>
</evidence>
<dbReference type="InterPro" id="IPR038299">
    <property type="entry name" value="DAO_C_sf"/>
</dbReference>
<organism evidence="13 14">
    <name type="scientific">Lacticaseibacillus paracasei N1115</name>
    <dbReference type="NCBI Taxonomy" id="1446494"/>
    <lineage>
        <taxon>Bacteria</taxon>
        <taxon>Bacillati</taxon>
        <taxon>Bacillota</taxon>
        <taxon>Bacilli</taxon>
        <taxon>Lactobacillales</taxon>
        <taxon>Lactobacillaceae</taxon>
        <taxon>Lacticaseibacillus</taxon>
    </lineage>
</organism>
<comment type="similarity">
    <text evidence="2">Belongs to the FAD-dependent glycerol-3-phosphate dehydrogenase family.</text>
</comment>
<evidence type="ECO:0000259" key="11">
    <source>
        <dbReference type="Pfam" id="PF01266"/>
    </source>
</evidence>
<dbReference type="EC" id="1.1.3.21" evidence="3"/>
<dbReference type="GO" id="GO:0006071">
    <property type="term" value="P:glycerol metabolic process"/>
    <property type="evidence" value="ECO:0007669"/>
    <property type="project" value="UniProtKB-KW"/>
</dbReference>
<dbReference type="RefSeq" id="WP_016383477.1">
    <property type="nucleotide sequence ID" value="NZ_CP007122.1"/>
</dbReference>
<evidence type="ECO:0000256" key="2">
    <source>
        <dbReference type="ARBA" id="ARBA00007330"/>
    </source>
</evidence>
<dbReference type="PANTHER" id="PTHR11985">
    <property type="entry name" value="GLYCEROL-3-PHOSPHATE DEHYDROGENASE"/>
    <property type="match status" value="1"/>
</dbReference>
<dbReference type="PROSITE" id="PS00977">
    <property type="entry name" value="FAD_G3PDH_1"/>
    <property type="match status" value="1"/>
</dbReference>
<dbReference type="InterPro" id="IPR036188">
    <property type="entry name" value="FAD/NAD-bd_sf"/>
</dbReference>
<dbReference type="Gene3D" id="3.30.9.10">
    <property type="entry name" value="D-Amino Acid Oxidase, subunit A, domain 2"/>
    <property type="match status" value="1"/>
</dbReference>